<feature type="transmembrane region" description="Helical" evidence="6">
    <location>
        <begin position="126"/>
        <end position="149"/>
    </location>
</feature>
<comment type="caution">
    <text evidence="8">The sequence shown here is derived from an EMBL/GenBank/DDBJ whole genome shotgun (WGS) entry which is preliminary data.</text>
</comment>
<proteinExistence type="predicted"/>
<sequence>MSGAGETRVRTPSDAIGGDPESAARLGIVAARPGVRAWAFAIDLLIWSLLAIPAGIGGALLFAGDASWGPFVLVIAGSVLPALFGLVQLVLHGRRGVTAGKAAMRLRSVSVADLGRPGFWRIVLRALVLGVSGIVPTVGPAVMFASGLWDREGRGRSILDRVAGCWLIDARAGLDPADARALRRTVRELDMPLREVSEGLPSLASNGSGELPMLAERRSRAGIVGVSGGPWAQQPVEDEAAGLITAAPRIEHVLVFEDGSSVRVPEYGLIGRQPEAAPGQTAEVLLTLEDPDKLLSKTHLAFGLDAGGVWVMDRNSSNGTSIVGADGAETPLTPGSRVGLEAGAVVRLGGRMFQVRRGGPQA</sequence>
<evidence type="ECO:0000256" key="1">
    <source>
        <dbReference type="ARBA" id="ARBA00004141"/>
    </source>
</evidence>
<organism evidence="8 9">
    <name type="scientific">Microbacterium hatanonis</name>
    <dbReference type="NCBI Taxonomy" id="404366"/>
    <lineage>
        <taxon>Bacteria</taxon>
        <taxon>Bacillati</taxon>
        <taxon>Actinomycetota</taxon>
        <taxon>Actinomycetes</taxon>
        <taxon>Micrococcales</taxon>
        <taxon>Microbacteriaceae</taxon>
        <taxon>Microbacterium</taxon>
    </lineage>
</organism>
<keyword evidence="3 6" id="KW-0812">Transmembrane</keyword>
<feature type="transmembrane region" description="Helical" evidence="6">
    <location>
        <begin position="37"/>
        <end position="62"/>
    </location>
</feature>
<evidence type="ECO:0000256" key="4">
    <source>
        <dbReference type="ARBA" id="ARBA00022989"/>
    </source>
</evidence>
<evidence type="ECO:0000256" key="5">
    <source>
        <dbReference type="ARBA" id="ARBA00023136"/>
    </source>
</evidence>
<evidence type="ECO:0000256" key="3">
    <source>
        <dbReference type="ARBA" id="ARBA00022692"/>
    </source>
</evidence>
<dbReference type="CDD" id="cd00060">
    <property type="entry name" value="FHA"/>
    <property type="match status" value="1"/>
</dbReference>
<feature type="transmembrane region" description="Helical" evidence="6">
    <location>
        <begin position="68"/>
        <end position="91"/>
    </location>
</feature>
<comment type="subcellular location">
    <subcellularLocation>
        <location evidence="1">Membrane</location>
        <topology evidence="1">Multi-pass membrane protein</topology>
    </subcellularLocation>
</comment>
<protein>
    <submittedName>
        <fullName evidence="8">FHA domain-containing protein</fullName>
    </submittedName>
</protein>
<evidence type="ECO:0000259" key="7">
    <source>
        <dbReference type="PROSITE" id="PS50006"/>
    </source>
</evidence>
<reference evidence="8 9" key="1">
    <citation type="submission" date="2019-08" db="EMBL/GenBank/DDBJ databases">
        <authorList>
            <person name="Dong K."/>
        </authorList>
    </citation>
    <scope>NUCLEOTIDE SEQUENCE [LARGE SCALE GENOMIC DNA]</scope>
    <source>
        <strain evidence="8 9">JCM14558</strain>
    </source>
</reference>
<gene>
    <name evidence="8" type="ORF">FVP77_15140</name>
</gene>
<dbReference type="RefSeq" id="WP_147895384.1">
    <property type="nucleotide sequence ID" value="NZ_BAAANR010000001.1"/>
</dbReference>
<dbReference type="InterPro" id="IPR008984">
    <property type="entry name" value="SMAD_FHA_dom_sf"/>
</dbReference>
<dbReference type="AlphaFoldDB" id="A0A5C8HZ26"/>
<keyword evidence="5 6" id="KW-0472">Membrane</keyword>
<dbReference type="Pfam" id="PF00498">
    <property type="entry name" value="FHA"/>
    <property type="match status" value="1"/>
</dbReference>
<dbReference type="GO" id="GO:0016020">
    <property type="term" value="C:membrane"/>
    <property type="evidence" value="ECO:0007669"/>
    <property type="project" value="UniProtKB-SubCell"/>
</dbReference>
<evidence type="ECO:0000313" key="8">
    <source>
        <dbReference type="EMBL" id="TXK10186.1"/>
    </source>
</evidence>
<name>A0A5C8HZ26_9MICO</name>
<keyword evidence="2" id="KW-0597">Phosphoprotein</keyword>
<dbReference type="InterPro" id="IPR010432">
    <property type="entry name" value="RDD"/>
</dbReference>
<dbReference type="Gene3D" id="2.60.200.20">
    <property type="match status" value="1"/>
</dbReference>
<evidence type="ECO:0000256" key="6">
    <source>
        <dbReference type="SAM" id="Phobius"/>
    </source>
</evidence>
<feature type="domain" description="FHA" evidence="7">
    <location>
        <begin position="268"/>
        <end position="322"/>
    </location>
</feature>
<keyword evidence="9" id="KW-1185">Reference proteome</keyword>
<keyword evidence="4 6" id="KW-1133">Transmembrane helix</keyword>
<dbReference type="SUPFAM" id="SSF49879">
    <property type="entry name" value="SMAD/FHA domain"/>
    <property type="match status" value="1"/>
</dbReference>
<dbReference type="OrthoDB" id="4625746at2"/>
<dbReference type="PROSITE" id="PS50006">
    <property type="entry name" value="FHA_DOMAIN"/>
    <property type="match status" value="1"/>
</dbReference>
<accession>A0A5C8HZ26</accession>
<dbReference type="InterPro" id="IPR000253">
    <property type="entry name" value="FHA_dom"/>
</dbReference>
<dbReference type="EMBL" id="VRSV01000002">
    <property type="protein sequence ID" value="TXK10186.1"/>
    <property type="molecule type" value="Genomic_DNA"/>
</dbReference>
<evidence type="ECO:0000313" key="9">
    <source>
        <dbReference type="Proteomes" id="UP000321034"/>
    </source>
</evidence>
<dbReference type="Pfam" id="PF06271">
    <property type="entry name" value="RDD"/>
    <property type="match status" value="1"/>
</dbReference>
<dbReference type="Proteomes" id="UP000321034">
    <property type="component" value="Unassembled WGS sequence"/>
</dbReference>
<evidence type="ECO:0000256" key="2">
    <source>
        <dbReference type="ARBA" id="ARBA00022553"/>
    </source>
</evidence>